<accession>A0ABU7DB67</accession>
<proteinExistence type="predicted"/>
<sequence length="75" mass="7900">MPVYDASSKQTGPAQASLPEAKWKTAPQAFEEASTDTQDQGSSVFGPPPGPALQSGETSNVVKEAELGNFHHQTE</sequence>
<gene>
    <name evidence="2" type="ORF">CHARACLAT_029835</name>
</gene>
<feature type="region of interest" description="Disordered" evidence="1">
    <location>
        <begin position="1"/>
        <end position="75"/>
    </location>
</feature>
<dbReference type="Proteomes" id="UP001352852">
    <property type="component" value="Unassembled WGS sequence"/>
</dbReference>
<name>A0ABU7DB67_9TELE</name>
<comment type="caution">
    <text evidence="2">The sequence shown here is derived from an EMBL/GenBank/DDBJ whole genome shotgun (WGS) entry which is preliminary data.</text>
</comment>
<evidence type="ECO:0000256" key="1">
    <source>
        <dbReference type="SAM" id="MobiDB-lite"/>
    </source>
</evidence>
<evidence type="ECO:0000313" key="3">
    <source>
        <dbReference type="Proteomes" id="UP001352852"/>
    </source>
</evidence>
<dbReference type="EMBL" id="JAHUTJ010020715">
    <property type="protein sequence ID" value="MED6272397.1"/>
    <property type="molecule type" value="Genomic_DNA"/>
</dbReference>
<protein>
    <submittedName>
        <fullName evidence="2">Uncharacterized protein</fullName>
    </submittedName>
</protein>
<evidence type="ECO:0000313" key="2">
    <source>
        <dbReference type="EMBL" id="MED6272397.1"/>
    </source>
</evidence>
<reference evidence="2 3" key="1">
    <citation type="submission" date="2021-06" db="EMBL/GenBank/DDBJ databases">
        <authorList>
            <person name="Palmer J.M."/>
        </authorList>
    </citation>
    <scope>NUCLEOTIDE SEQUENCE [LARGE SCALE GENOMIC DNA]</scope>
    <source>
        <strain evidence="2 3">CL_MEX2019</strain>
        <tissue evidence="2">Muscle</tissue>
    </source>
</reference>
<keyword evidence="3" id="KW-1185">Reference proteome</keyword>
<organism evidence="2 3">
    <name type="scientific">Characodon lateralis</name>
    <dbReference type="NCBI Taxonomy" id="208331"/>
    <lineage>
        <taxon>Eukaryota</taxon>
        <taxon>Metazoa</taxon>
        <taxon>Chordata</taxon>
        <taxon>Craniata</taxon>
        <taxon>Vertebrata</taxon>
        <taxon>Euteleostomi</taxon>
        <taxon>Actinopterygii</taxon>
        <taxon>Neopterygii</taxon>
        <taxon>Teleostei</taxon>
        <taxon>Neoteleostei</taxon>
        <taxon>Acanthomorphata</taxon>
        <taxon>Ovalentaria</taxon>
        <taxon>Atherinomorphae</taxon>
        <taxon>Cyprinodontiformes</taxon>
        <taxon>Goodeidae</taxon>
        <taxon>Characodon</taxon>
    </lineage>
</organism>